<dbReference type="PROSITE" id="PS00088">
    <property type="entry name" value="SOD_MN"/>
    <property type="match status" value="1"/>
</dbReference>
<dbReference type="PIRSF" id="PIRSF000349">
    <property type="entry name" value="SODismutase"/>
    <property type="match status" value="1"/>
</dbReference>
<evidence type="ECO:0000256" key="2">
    <source>
        <dbReference type="ARBA" id="ARBA00012682"/>
    </source>
</evidence>
<dbReference type="Gene3D" id="3.55.40.20">
    <property type="entry name" value="Iron/manganese superoxide dismutase, C-terminal domain"/>
    <property type="match status" value="1"/>
</dbReference>
<dbReference type="FunFam" id="3.55.40.20:FF:000001">
    <property type="entry name" value="Superoxide dismutase"/>
    <property type="match status" value="1"/>
</dbReference>
<proteinExistence type="inferred from homology"/>
<evidence type="ECO:0000313" key="9">
    <source>
        <dbReference type="EMBL" id="ABR48062.1"/>
    </source>
</evidence>
<dbReference type="PANTHER" id="PTHR43595:SF2">
    <property type="entry name" value="SMALL RIBOSOMAL SUBUNIT PROTEIN MS42"/>
    <property type="match status" value="1"/>
</dbReference>
<dbReference type="HOGENOM" id="CLU_031625_0_0_9"/>
<keyword evidence="10" id="KW-1185">Reference proteome</keyword>
<dbReference type="KEGG" id="amt:Amet_1897"/>
<comment type="similarity">
    <text evidence="1 6">Belongs to the iron/manganese superoxide dismutase family.</text>
</comment>
<dbReference type="Pfam" id="PF00081">
    <property type="entry name" value="Sod_Fe_N"/>
    <property type="match status" value="1"/>
</dbReference>
<evidence type="ECO:0000256" key="3">
    <source>
        <dbReference type="ARBA" id="ARBA00022723"/>
    </source>
</evidence>
<gene>
    <name evidence="9" type="ordered locus">Amet_1897</name>
</gene>
<dbReference type="SUPFAM" id="SSF54719">
    <property type="entry name" value="Fe,Mn superoxide dismutase (SOD), C-terminal domain"/>
    <property type="match status" value="1"/>
</dbReference>
<evidence type="ECO:0000313" key="10">
    <source>
        <dbReference type="Proteomes" id="UP000001572"/>
    </source>
</evidence>
<dbReference type="GO" id="GO:0004784">
    <property type="term" value="F:superoxide dismutase activity"/>
    <property type="evidence" value="ECO:0007669"/>
    <property type="project" value="UniProtKB-EC"/>
</dbReference>
<evidence type="ECO:0000256" key="5">
    <source>
        <dbReference type="PIRSR" id="PIRSR000349-1"/>
    </source>
</evidence>
<feature type="binding site" evidence="5">
    <location>
        <position position="187"/>
    </location>
    <ligand>
        <name>Mn(2+)</name>
        <dbReference type="ChEBI" id="CHEBI:29035"/>
    </ligand>
</feature>
<feature type="domain" description="Manganese/iron superoxide dismutase C-terminal" evidence="8">
    <location>
        <begin position="120"/>
        <end position="220"/>
    </location>
</feature>
<protein>
    <recommendedName>
        <fullName evidence="2 6">Superoxide dismutase</fullName>
        <ecNumber evidence="2 6">1.15.1.1</ecNumber>
    </recommendedName>
</protein>
<feature type="binding site" evidence="5">
    <location>
        <position position="191"/>
    </location>
    <ligand>
        <name>Mn(2+)</name>
        <dbReference type="ChEBI" id="CHEBI:29035"/>
    </ligand>
</feature>
<dbReference type="Pfam" id="PF02777">
    <property type="entry name" value="Sod_Fe_C"/>
    <property type="match status" value="1"/>
</dbReference>
<evidence type="ECO:0000259" key="7">
    <source>
        <dbReference type="Pfam" id="PF00081"/>
    </source>
</evidence>
<dbReference type="InterPro" id="IPR036314">
    <property type="entry name" value="SOD_C_sf"/>
</dbReference>
<comment type="catalytic activity">
    <reaction evidence="6">
        <text>2 superoxide + 2 H(+) = H2O2 + O2</text>
        <dbReference type="Rhea" id="RHEA:20696"/>
        <dbReference type="ChEBI" id="CHEBI:15378"/>
        <dbReference type="ChEBI" id="CHEBI:15379"/>
        <dbReference type="ChEBI" id="CHEBI:16240"/>
        <dbReference type="ChEBI" id="CHEBI:18421"/>
        <dbReference type="EC" id="1.15.1.1"/>
    </reaction>
</comment>
<dbReference type="RefSeq" id="WP_012063096.1">
    <property type="nucleotide sequence ID" value="NC_009633.1"/>
</dbReference>
<feature type="binding site" evidence="5">
    <location>
        <position position="102"/>
    </location>
    <ligand>
        <name>Mn(2+)</name>
        <dbReference type="ChEBI" id="CHEBI:29035"/>
    </ligand>
</feature>
<dbReference type="AlphaFoldDB" id="A6TPE4"/>
<keyword evidence="3 5" id="KW-0479">Metal-binding</keyword>
<sequence>MLMNESNEIKAVEKQVYPFALNNIPYSYEDLEPYIDKETMNIHHSRHHDAYVNGANKGLQDFPEPHNKSSVELLKGFNDLSTDLPDSARNAVRNHVGGHTNHALFWEIMAPNSTGEERRPSGELSERITETFGSFDEFKNQFEAAATTRFGSGWAWLVIDKGELKVTSSANQDRPYMGGQTPILGIDVWEHAYYLKYQNKRGSYVSNFWYVINWDEVARRYKAAR</sequence>
<feature type="domain" description="Manganese/iron superoxide dismutase N-terminal" evidence="7">
    <location>
        <begin position="19"/>
        <end position="110"/>
    </location>
</feature>
<evidence type="ECO:0000256" key="1">
    <source>
        <dbReference type="ARBA" id="ARBA00008714"/>
    </source>
</evidence>
<dbReference type="EC" id="1.15.1.1" evidence="2 6"/>
<dbReference type="SUPFAM" id="SSF46609">
    <property type="entry name" value="Fe,Mn superoxide dismutase (SOD), N-terminal domain"/>
    <property type="match status" value="1"/>
</dbReference>
<accession>A6TPE4</accession>
<dbReference type="GO" id="GO:0046872">
    <property type="term" value="F:metal ion binding"/>
    <property type="evidence" value="ECO:0007669"/>
    <property type="project" value="UniProtKB-KW"/>
</dbReference>
<dbReference type="eggNOG" id="COG0605">
    <property type="taxonomic scope" value="Bacteria"/>
</dbReference>
<dbReference type="PRINTS" id="PR01703">
    <property type="entry name" value="MNSODISMTASE"/>
</dbReference>
<evidence type="ECO:0000256" key="4">
    <source>
        <dbReference type="ARBA" id="ARBA00023002"/>
    </source>
</evidence>
<dbReference type="InterPro" id="IPR019832">
    <property type="entry name" value="Mn/Fe_SOD_C"/>
</dbReference>
<evidence type="ECO:0000256" key="6">
    <source>
        <dbReference type="RuleBase" id="RU000414"/>
    </source>
</evidence>
<dbReference type="GO" id="GO:0005737">
    <property type="term" value="C:cytoplasm"/>
    <property type="evidence" value="ECO:0007669"/>
    <property type="project" value="TreeGrafter"/>
</dbReference>
<dbReference type="Gene3D" id="1.10.287.990">
    <property type="entry name" value="Fe,Mn superoxide dismutase (SOD) domain"/>
    <property type="match status" value="1"/>
</dbReference>
<keyword evidence="4 6" id="KW-0560">Oxidoreductase</keyword>
<dbReference type="PANTHER" id="PTHR43595">
    <property type="entry name" value="37S RIBOSOMAL PROTEIN S26, MITOCHONDRIAL"/>
    <property type="match status" value="1"/>
</dbReference>
<name>A6TPE4_ALKMQ</name>
<dbReference type="Proteomes" id="UP000001572">
    <property type="component" value="Chromosome"/>
</dbReference>
<organism evidence="9 10">
    <name type="scientific">Alkaliphilus metalliredigens (strain QYMF)</name>
    <dbReference type="NCBI Taxonomy" id="293826"/>
    <lineage>
        <taxon>Bacteria</taxon>
        <taxon>Bacillati</taxon>
        <taxon>Bacillota</taxon>
        <taxon>Clostridia</taxon>
        <taxon>Peptostreptococcales</taxon>
        <taxon>Natronincolaceae</taxon>
        <taxon>Alkaliphilus</taxon>
    </lineage>
</organism>
<dbReference type="STRING" id="293826.Amet_1897"/>
<reference evidence="10" key="1">
    <citation type="journal article" date="2016" name="Genome Announc.">
        <title>Complete genome sequence of Alkaliphilus metalliredigens strain QYMF, an alkaliphilic and metal-reducing bacterium isolated from borax-contaminated leachate ponds.</title>
        <authorList>
            <person name="Hwang C."/>
            <person name="Copeland A."/>
            <person name="Lucas S."/>
            <person name="Lapidus A."/>
            <person name="Barry K."/>
            <person name="Detter J.C."/>
            <person name="Glavina Del Rio T."/>
            <person name="Hammon N."/>
            <person name="Israni S."/>
            <person name="Dalin E."/>
            <person name="Tice H."/>
            <person name="Pitluck S."/>
            <person name="Chertkov O."/>
            <person name="Brettin T."/>
            <person name="Bruce D."/>
            <person name="Han C."/>
            <person name="Schmutz J."/>
            <person name="Larimer F."/>
            <person name="Land M.L."/>
            <person name="Hauser L."/>
            <person name="Kyrpides N."/>
            <person name="Mikhailova N."/>
            <person name="Ye Q."/>
            <person name="Zhou J."/>
            <person name="Richardson P."/>
            <person name="Fields M.W."/>
        </authorList>
    </citation>
    <scope>NUCLEOTIDE SEQUENCE [LARGE SCALE GENOMIC DNA]</scope>
    <source>
        <strain evidence="10">QYMF</strain>
    </source>
</reference>
<evidence type="ECO:0000259" key="8">
    <source>
        <dbReference type="Pfam" id="PF02777"/>
    </source>
</evidence>
<dbReference type="InterPro" id="IPR001189">
    <property type="entry name" value="Mn/Fe_SOD"/>
</dbReference>
<dbReference type="EMBL" id="CP000724">
    <property type="protein sequence ID" value="ABR48062.1"/>
    <property type="molecule type" value="Genomic_DNA"/>
</dbReference>
<comment type="function">
    <text evidence="6">Destroys radicals which are normally produced within the cells and which are toxic to biological systems.</text>
</comment>
<dbReference type="InterPro" id="IPR019833">
    <property type="entry name" value="Mn/Fe_SOD_BS"/>
</dbReference>
<feature type="binding site" evidence="5">
    <location>
        <position position="43"/>
    </location>
    <ligand>
        <name>Mn(2+)</name>
        <dbReference type="ChEBI" id="CHEBI:29035"/>
    </ligand>
</feature>
<dbReference type="InterPro" id="IPR019831">
    <property type="entry name" value="Mn/Fe_SOD_N"/>
</dbReference>
<dbReference type="InterPro" id="IPR036324">
    <property type="entry name" value="Mn/Fe_SOD_N_sf"/>
</dbReference>